<evidence type="ECO:0000259" key="1">
    <source>
        <dbReference type="Pfam" id="PF00635"/>
    </source>
</evidence>
<gene>
    <name evidence="2" type="ORF">OESDEN_16229</name>
</gene>
<organism evidence="2 3">
    <name type="scientific">Oesophagostomum dentatum</name>
    <name type="common">Nodular worm</name>
    <dbReference type="NCBI Taxonomy" id="61180"/>
    <lineage>
        <taxon>Eukaryota</taxon>
        <taxon>Metazoa</taxon>
        <taxon>Ecdysozoa</taxon>
        <taxon>Nematoda</taxon>
        <taxon>Chromadorea</taxon>
        <taxon>Rhabditida</taxon>
        <taxon>Rhabditina</taxon>
        <taxon>Rhabditomorpha</taxon>
        <taxon>Strongyloidea</taxon>
        <taxon>Strongylidae</taxon>
        <taxon>Oesophagostomum</taxon>
    </lineage>
</organism>
<dbReference type="OrthoDB" id="5784089at2759"/>
<dbReference type="InterPro" id="IPR000535">
    <property type="entry name" value="MSP_dom"/>
</dbReference>
<protein>
    <submittedName>
        <fullName evidence="2">MSP domain protein</fullName>
    </submittedName>
</protein>
<dbReference type="Pfam" id="PF00635">
    <property type="entry name" value="Motile_Sperm"/>
    <property type="match status" value="1"/>
</dbReference>
<evidence type="ECO:0000313" key="3">
    <source>
        <dbReference type="Proteomes" id="UP000053660"/>
    </source>
</evidence>
<dbReference type="InterPro" id="IPR013783">
    <property type="entry name" value="Ig-like_fold"/>
</dbReference>
<dbReference type="Proteomes" id="UP000053660">
    <property type="component" value="Unassembled WGS sequence"/>
</dbReference>
<reference evidence="2 3" key="1">
    <citation type="submission" date="2014-03" db="EMBL/GenBank/DDBJ databases">
        <title>Draft genome of the hookworm Oesophagostomum dentatum.</title>
        <authorList>
            <person name="Mitreva M."/>
        </authorList>
    </citation>
    <scope>NUCLEOTIDE SEQUENCE [LARGE SCALE GENOMIC DNA]</scope>
    <source>
        <strain evidence="2 3">OD-Hann</strain>
    </source>
</reference>
<dbReference type="Gene3D" id="2.60.40.10">
    <property type="entry name" value="Immunoglobulins"/>
    <property type="match status" value="1"/>
</dbReference>
<accession>A0A0B1SJK5</accession>
<sequence length="117" mass="12788">MADVVFFEPRKTNVFVTVGGSRKKLANTTNRRVAYKFVFPPDSNFFAKPDQMQGFVSKGGKTDVTLLRKPGKGTTEKMTIQFRAVDEAAKDPLACFADGAPMPEFAGETTVTMVGTE</sequence>
<dbReference type="AlphaFoldDB" id="A0A0B1SJK5"/>
<dbReference type="EMBL" id="KN570351">
    <property type="protein sequence ID" value="KHJ84061.1"/>
    <property type="molecule type" value="Genomic_DNA"/>
</dbReference>
<dbReference type="InterPro" id="IPR008962">
    <property type="entry name" value="PapD-like_sf"/>
</dbReference>
<dbReference type="SUPFAM" id="SSF49354">
    <property type="entry name" value="PapD-like"/>
    <property type="match status" value="1"/>
</dbReference>
<name>A0A0B1SJK5_OESDE</name>
<feature type="domain" description="MSP" evidence="1">
    <location>
        <begin position="7"/>
        <end position="98"/>
    </location>
</feature>
<evidence type="ECO:0000313" key="2">
    <source>
        <dbReference type="EMBL" id="KHJ84061.1"/>
    </source>
</evidence>
<proteinExistence type="predicted"/>
<keyword evidence="3" id="KW-1185">Reference proteome</keyword>